<protein>
    <submittedName>
        <fullName evidence="3">Uncharacterized protein</fullName>
    </submittedName>
</protein>
<dbReference type="Proteomes" id="UP000618591">
    <property type="component" value="Unassembled WGS sequence"/>
</dbReference>
<keyword evidence="2" id="KW-0472">Membrane</keyword>
<organism evidence="3 4">
    <name type="scientific">Sphingomonas psychrolutea</name>
    <dbReference type="NCBI Taxonomy" id="1259676"/>
    <lineage>
        <taxon>Bacteria</taxon>
        <taxon>Pseudomonadati</taxon>
        <taxon>Pseudomonadota</taxon>
        <taxon>Alphaproteobacteria</taxon>
        <taxon>Sphingomonadales</taxon>
        <taxon>Sphingomonadaceae</taxon>
        <taxon>Sphingomonas</taxon>
    </lineage>
</organism>
<feature type="transmembrane region" description="Helical" evidence="2">
    <location>
        <begin position="65"/>
        <end position="85"/>
    </location>
</feature>
<evidence type="ECO:0000256" key="2">
    <source>
        <dbReference type="SAM" id="Phobius"/>
    </source>
</evidence>
<dbReference type="EMBL" id="BMDW01000004">
    <property type="protein sequence ID" value="GGA40969.1"/>
    <property type="molecule type" value="Genomic_DNA"/>
</dbReference>
<dbReference type="RefSeq" id="WP_188445674.1">
    <property type="nucleotide sequence ID" value="NZ_BMDW01000004.1"/>
</dbReference>
<comment type="caution">
    <text evidence="3">The sequence shown here is derived from an EMBL/GenBank/DDBJ whole genome shotgun (WGS) entry which is preliminary data.</text>
</comment>
<name>A0ABQ1GCS0_9SPHN</name>
<evidence type="ECO:0000313" key="3">
    <source>
        <dbReference type="EMBL" id="GGA40969.1"/>
    </source>
</evidence>
<keyword evidence="4" id="KW-1185">Reference proteome</keyword>
<feature type="transmembrane region" description="Helical" evidence="2">
    <location>
        <begin position="38"/>
        <end position="59"/>
    </location>
</feature>
<gene>
    <name evidence="3" type="ORF">GCM10011395_09010</name>
</gene>
<proteinExistence type="predicted"/>
<keyword evidence="2" id="KW-0812">Transmembrane</keyword>
<keyword evidence="2" id="KW-1133">Transmembrane helix</keyword>
<feature type="region of interest" description="Disordered" evidence="1">
    <location>
        <begin position="1"/>
        <end position="21"/>
    </location>
</feature>
<evidence type="ECO:0000313" key="4">
    <source>
        <dbReference type="Proteomes" id="UP000618591"/>
    </source>
</evidence>
<sequence length="96" mass="10487">MTPKSTGEPTAKAPPPDLNDPVQRAAYSRELKMVARPIRYLGLALAIGAAILAGLRARYWPNLPMILPLFLLGVAALHLFAGIVIRAKYHQARMRG</sequence>
<evidence type="ECO:0000256" key="1">
    <source>
        <dbReference type="SAM" id="MobiDB-lite"/>
    </source>
</evidence>
<accession>A0ABQ1GCS0</accession>
<reference evidence="4" key="1">
    <citation type="journal article" date="2019" name="Int. J. Syst. Evol. Microbiol.">
        <title>The Global Catalogue of Microorganisms (GCM) 10K type strain sequencing project: providing services to taxonomists for standard genome sequencing and annotation.</title>
        <authorList>
            <consortium name="The Broad Institute Genomics Platform"/>
            <consortium name="The Broad Institute Genome Sequencing Center for Infectious Disease"/>
            <person name="Wu L."/>
            <person name="Ma J."/>
        </authorList>
    </citation>
    <scope>NUCLEOTIDE SEQUENCE [LARGE SCALE GENOMIC DNA]</scope>
    <source>
        <strain evidence="4">CGMCC 1.10106</strain>
    </source>
</reference>